<feature type="binding site" evidence="26">
    <location>
        <position position="471"/>
    </location>
    <ligand>
        <name>Ca(2+)</name>
        <dbReference type="ChEBI" id="CHEBI:29108"/>
        <label>1</label>
    </ligand>
</feature>
<dbReference type="PROSITE" id="PS51642">
    <property type="entry name" value="HEMOPEXIN_2"/>
    <property type="match status" value="3"/>
</dbReference>
<feature type="region of interest" description="Disordered" evidence="29">
    <location>
        <begin position="1"/>
        <end position="73"/>
    </location>
</feature>
<name>L9KU30_TUPCH</name>
<dbReference type="STRING" id="246437.L9KU30"/>
<dbReference type="PRINTS" id="PR00138">
    <property type="entry name" value="MATRIXIN"/>
</dbReference>
<dbReference type="InterPro" id="IPR036365">
    <property type="entry name" value="PGBD-like_sf"/>
</dbReference>
<dbReference type="Gene3D" id="3.40.390.10">
    <property type="entry name" value="Collagenase (Catalytic Domain)"/>
    <property type="match status" value="1"/>
</dbReference>
<keyword evidence="9" id="KW-0677">Repeat</keyword>
<evidence type="ECO:0000256" key="7">
    <source>
        <dbReference type="ARBA" id="ARBA00022723"/>
    </source>
</evidence>
<dbReference type="InterPro" id="IPR001818">
    <property type="entry name" value="Pept_M10_metallopeptidase"/>
</dbReference>
<evidence type="ECO:0000256" key="8">
    <source>
        <dbReference type="ARBA" id="ARBA00022729"/>
    </source>
</evidence>
<comment type="function">
    <text evidence="24">Phosphodiesterase responsible for the U6 snRNA 3' end processing. Acts as an exoribonuclease (RNase) responsible for trimming the poly(U) tract of the last nucleotides in the pre-U6 snRNA molecule, leading to the formation of mature U6 snRNA 3' end-terminated with a 2',3'-cyclic phosphate.</text>
</comment>
<evidence type="ECO:0000256" key="12">
    <source>
        <dbReference type="ARBA" id="ARBA00022837"/>
    </source>
</evidence>
<evidence type="ECO:0000256" key="2">
    <source>
        <dbReference type="ARBA" id="ARBA00010370"/>
    </source>
</evidence>
<dbReference type="Proteomes" id="UP000011518">
    <property type="component" value="Unassembled WGS sequence"/>
</dbReference>
<keyword evidence="3" id="KW-0645">Protease</keyword>
<feature type="region of interest" description="Disordered" evidence="29">
    <location>
        <begin position="781"/>
        <end position="829"/>
    </location>
</feature>
<dbReference type="GO" id="GO:0016020">
    <property type="term" value="C:membrane"/>
    <property type="evidence" value="ECO:0007669"/>
    <property type="project" value="UniProtKB-SubCell"/>
</dbReference>
<dbReference type="HAMAP" id="MF_03040">
    <property type="entry name" value="USB1"/>
    <property type="match status" value="1"/>
</dbReference>
<dbReference type="MEROPS" id="M10.015"/>
<evidence type="ECO:0000256" key="30">
    <source>
        <dbReference type="SAM" id="Phobius"/>
    </source>
</evidence>
<evidence type="ECO:0000256" key="15">
    <source>
        <dbReference type="ARBA" id="ARBA00023136"/>
    </source>
</evidence>
<comment type="cofactor">
    <cofactor evidence="26">
        <name>Ca(2+)</name>
        <dbReference type="ChEBI" id="CHEBI:29108"/>
    </cofactor>
    <text evidence="26">Can bind about 5 Ca(2+) ions per subunit.</text>
</comment>
<dbReference type="EMBL" id="KB320660">
    <property type="protein sequence ID" value="ELW66208.1"/>
    <property type="molecule type" value="Genomic_DNA"/>
</dbReference>
<dbReference type="GO" id="GO:0030198">
    <property type="term" value="P:extracellular matrix organization"/>
    <property type="evidence" value="ECO:0007669"/>
    <property type="project" value="TreeGrafter"/>
</dbReference>
<dbReference type="InterPro" id="IPR036375">
    <property type="entry name" value="Hemopexin-like_dom_sf"/>
</dbReference>
<evidence type="ECO:0000256" key="10">
    <source>
        <dbReference type="ARBA" id="ARBA00022801"/>
    </source>
</evidence>
<feature type="binding site" evidence="26">
    <location>
        <position position="466"/>
    </location>
    <ligand>
        <name>Zn(2+)</name>
        <dbReference type="ChEBI" id="CHEBI:29105"/>
        <label>1</label>
    </ligand>
</feature>
<evidence type="ECO:0000256" key="24">
    <source>
        <dbReference type="HAMAP-Rule" id="MF_03040"/>
    </source>
</evidence>
<dbReference type="InterPro" id="IPR006026">
    <property type="entry name" value="Peptidase_Metallo"/>
</dbReference>
<dbReference type="GO" id="GO:0005634">
    <property type="term" value="C:nucleus"/>
    <property type="evidence" value="ECO:0007669"/>
    <property type="project" value="UniProtKB-SubCell"/>
</dbReference>
<dbReference type="CDD" id="cd00094">
    <property type="entry name" value="HX"/>
    <property type="match status" value="1"/>
</dbReference>
<evidence type="ECO:0000256" key="18">
    <source>
        <dbReference type="ARBA" id="ARBA00023239"/>
    </source>
</evidence>
<comment type="similarity">
    <text evidence="2">Belongs to the peptidase M10A family.</text>
</comment>
<dbReference type="Gene3D" id="3.90.1140.10">
    <property type="entry name" value="Cyclic phosphodiesterase"/>
    <property type="match status" value="1"/>
</dbReference>
<evidence type="ECO:0000256" key="28">
    <source>
        <dbReference type="PROSITE-ProRule" id="PRU01011"/>
    </source>
</evidence>
<evidence type="ECO:0000256" key="11">
    <source>
        <dbReference type="ARBA" id="ARBA00022833"/>
    </source>
</evidence>
<dbReference type="Pfam" id="PF00413">
    <property type="entry name" value="Peptidase_M10"/>
    <property type="match status" value="1"/>
</dbReference>
<gene>
    <name evidence="24" type="primary">USB1</name>
    <name evidence="32" type="ORF">TREES_T100002943</name>
</gene>
<dbReference type="GO" id="GO:0016829">
    <property type="term" value="F:lyase activity"/>
    <property type="evidence" value="ECO:0007669"/>
    <property type="project" value="UniProtKB-KW"/>
</dbReference>
<evidence type="ECO:0000256" key="23">
    <source>
        <dbReference type="ARBA" id="ARBA00062959"/>
    </source>
</evidence>
<keyword evidence="13 30" id="KW-1133">Transmembrane helix</keyword>
<proteinExistence type="inferred from homology"/>
<evidence type="ECO:0000256" key="22">
    <source>
        <dbReference type="ARBA" id="ARBA00046102"/>
    </source>
</evidence>
<keyword evidence="18" id="KW-0456">Lyase</keyword>
<feature type="transmembrane region" description="Helical" evidence="30">
    <location>
        <begin position="848"/>
        <end position="869"/>
    </location>
</feature>
<dbReference type="PROSITE" id="PS00546">
    <property type="entry name" value="CYSTEINE_SWITCH"/>
    <property type="match status" value="1"/>
</dbReference>
<evidence type="ECO:0000259" key="31">
    <source>
        <dbReference type="SMART" id="SM00235"/>
    </source>
</evidence>
<dbReference type="EC" id="3.1.4.-" evidence="24"/>
<dbReference type="AlphaFoldDB" id="L9KU30"/>
<feature type="binding site" evidence="26">
    <location>
        <position position="445"/>
    </location>
    <ligand>
        <name>Ca(2+)</name>
        <dbReference type="ChEBI" id="CHEBI:29108"/>
        <label>3</label>
    </ligand>
</feature>
<evidence type="ECO:0000256" key="5">
    <source>
        <dbReference type="ARBA" id="ARBA00022692"/>
    </source>
</evidence>
<feature type="binding site" evidence="26">
    <location>
        <position position="471"/>
    </location>
    <ligand>
        <name>Ca(2+)</name>
        <dbReference type="ChEBI" id="CHEBI:29108"/>
        <label>3</label>
    </ligand>
</feature>
<feature type="binding site" evidence="26">
    <location>
        <position position="446"/>
    </location>
    <ligand>
        <name>Ca(2+)</name>
        <dbReference type="ChEBI" id="CHEBI:29108"/>
        <label>3</label>
    </ligand>
</feature>
<feature type="binding site" evidence="26">
    <location>
        <position position="601"/>
    </location>
    <ligand>
        <name>Ca(2+)</name>
        <dbReference type="ChEBI" id="CHEBI:29108"/>
        <label>4</label>
    </ligand>
</feature>
<evidence type="ECO:0000256" key="19">
    <source>
        <dbReference type="ARBA" id="ARBA00023242"/>
    </source>
</evidence>
<dbReference type="InterPro" id="IPR021190">
    <property type="entry name" value="Pept_M10A"/>
</dbReference>
<dbReference type="PANTHER" id="PTHR10201:SF25">
    <property type="entry name" value="MATRIX METALLOPROTEINASE-15"/>
    <property type="match status" value="1"/>
</dbReference>
<dbReference type="InterPro" id="IPR000585">
    <property type="entry name" value="Hemopexin-like_dom"/>
</dbReference>
<feature type="binding site" evidence="26">
    <location>
        <position position="491"/>
    </location>
    <ligand>
        <name>Zn(2+)</name>
        <dbReference type="ChEBI" id="CHEBI:29105"/>
        <label>2</label>
        <note>catalytic</note>
    </ligand>
</feature>
<evidence type="ECO:0000256" key="3">
    <source>
        <dbReference type="ARBA" id="ARBA00022670"/>
    </source>
</evidence>
<dbReference type="InterPro" id="IPR018487">
    <property type="entry name" value="Hemopexin-like_repeat"/>
</dbReference>
<reference evidence="33" key="2">
    <citation type="journal article" date="2013" name="Nat. Commun.">
        <title>Genome of the Chinese tree shrew.</title>
        <authorList>
            <person name="Fan Y."/>
            <person name="Huang Z.Y."/>
            <person name="Cao C.C."/>
            <person name="Chen C.S."/>
            <person name="Chen Y.X."/>
            <person name="Fan D.D."/>
            <person name="He J."/>
            <person name="Hou H.L."/>
            <person name="Hu L."/>
            <person name="Hu X.T."/>
            <person name="Jiang X.T."/>
            <person name="Lai R."/>
            <person name="Lang Y.S."/>
            <person name="Liang B."/>
            <person name="Liao S.G."/>
            <person name="Mu D."/>
            <person name="Ma Y.Y."/>
            <person name="Niu Y.Y."/>
            <person name="Sun X.Q."/>
            <person name="Xia J.Q."/>
            <person name="Xiao J."/>
            <person name="Xiong Z.Q."/>
            <person name="Xu L."/>
            <person name="Yang L."/>
            <person name="Zhang Y."/>
            <person name="Zhao W."/>
            <person name="Zhao X.D."/>
            <person name="Zheng Y.T."/>
            <person name="Zhou J.M."/>
            <person name="Zhu Y.B."/>
            <person name="Zhang G.J."/>
            <person name="Wang J."/>
            <person name="Yao Y.G."/>
        </authorList>
    </citation>
    <scope>NUCLEOTIDE SEQUENCE [LARGE SCALE GENOMIC DNA]</scope>
</reference>
<keyword evidence="15 30" id="KW-0472">Membrane</keyword>
<comment type="subunit">
    <text evidence="23">Interacts with PLRG1, CDC5L and PRPF19.</text>
</comment>
<comment type="function">
    <text evidence="22">3'-5' RNA exonuclease that trims the 3' end of oligo(U) and oligo(A) tracts of the pre-U6 small nuclear RNA (snRNA) molecule, leading to the formation of a mature U6 snRNA 3' end-terminated with a 2',3'-cyclic phosphate. Participates in the U6 snRNA 3' end processing that prevents U6 snRNA degradation. In addition also removes uridines from the 3' end of U6atac snRNA and possibly the vault RNA VTRNA1-1.</text>
</comment>
<keyword evidence="12 26" id="KW-0106">Calcium</keyword>
<dbReference type="InParanoid" id="L9KU30"/>
<evidence type="ECO:0000256" key="21">
    <source>
        <dbReference type="ARBA" id="ARBA00029305"/>
    </source>
</evidence>
<keyword evidence="17" id="KW-1015">Disulfide bond</keyword>
<dbReference type="SUPFAM" id="SSF50923">
    <property type="entry name" value="Hemopexin-like domain"/>
    <property type="match status" value="1"/>
</dbReference>
<evidence type="ECO:0000256" key="17">
    <source>
        <dbReference type="ARBA" id="ARBA00023157"/>
    </source>
</evidence>
<dbReference type="PANTHER" id="PTHR10201">
    <property type="entry name" value="MATRIX METALLOPROTEINASE"/>
    <property type="match status" value="1"/>
</dbReference>
<feature type="binding site" evidence="26">
    <location>
        <position position="501"/>
    </location>
    <ligand>
        <name>Zn(2+)</name>
        <dbReference type="ChEBI" id="CHEBI:29105"/>
        <label>2</label>
        <note>catalytic</note>
    </ligand>
</feature>
<evidence type="ECO:0000256" key="20">
    <source>
        <dbReference type="ARBA" id="ARBA00029300"/>
    </source>
</evidence>
<feature type="repeat" description="Hemopexin" evidence="28">
    <location>
        <begin position="680"/>
        <end position="728"/>
    </location>
</feature>
<reference evidence="33" key="1">
    <citation type="submission" date="2012-07" db="EMBL/GenBank/DDBJ databases">
        <title>Genome of the Chinese tree shrew, a rising model animal genetically related to primates.</title>
        <authorList>
            <person name="Zhang G."/>
            <person name="Fan Y."/>
            <person name="Yao Y."/>
            <person name="Huang Z."/>
        </authorList>
    </citation>
    <scope>NUCLEOTIDE SEQUENCE [LARGE SCALE GENOMIC DNA]</scope>
</reference>
<evidence type="ECO:0000313" key="32">
    <source>
        <dbReference type="EMBL" id="ELW66208.1"/>
    </source>
</evidence>
<dbReference type="GO" id="GO:0005615">
    <property type="term" value="C:extracellular space"/>
    <property type="evidence" value="ECO:0007669"/>
    <property type="project" value="TreeGrafter"/>
</dbReference>
<feature type="binding site" evidence="26">
    <location>
        <position position="686"/>
    </location>
    <ligand>
        <name>Ca(2+)</name>
        <dbReference type="ChEBI" id="CHEBI:29108"/>
        <label>5</label>
    </ligand>
</feature>
<evidence type="ECO:0000256" key="13">
    <source>
        <dbReference type="ARBA" id="ARBA00022989"/>
    </source>
</evidence>
<dbReference type="Pfam" id="PF09749">
    <property type="entry name" value="HVSL"/>
    <property type="match status" value="1"/>
</dbReference>
<dbReference type="FunCoup" id="L9KU30">
    <property type="interactions" value="360"/>
</dbReference>
<dbReference type="FunFam" id="2.110.10.10:FF:000001">
    <property type="entry name" value="Matrix metallopeptidase 24"/>
    <property type="match status" value="1"/>
</dbReference>
<keyword evidence="33" id="KW-1185">Reference proteome</keyword>
<feature type="active site" description="Proton donor/acceptor" evidence="24">
    <location>
        <position position="208"/>
    </location>
</feature>
<dbReference type="Pfam" id="PF01471">
    <property type="entry name" value="PG_binding_1"/>
    <property type="match status" value="1"/>
</dbReference>
<dbReference type="GO" id="GO:0031012">
    <property type="term" value="C:extracellular matrix"/>
    <property type="evidence" value="ECO:0007669"/>
    <property type="project" value="InterPro"/>
</dbReference>
<dbReference type="GO" id="GO:0034477">
    <property type="term" value="P:U6 snRNA 3'-end processing"/>
    <property type="evidence" value="ECO:0007669"/>
    <property type="project" value="UniProtKB-UniRule"/>
</dbReference>
<keyword evidence="8" id="KW-0732">Signal</keyword>
<feature type="repeat" description="Hemopexin" evidence="28">
    <location>
        <begin position="593"/>
        <end position="641"/>
    </location>
</feature>
<dbReference type="FunFam" id="3.90.1140.10:FF:000006">
    <property type="entry name" value="U6 snRNA phosphodiesterase"/>
    <property type="match status" value="1"/>
</dbReference>
<feature type="repeat" description="Hemopexin" evidence="28">
    <location>
        <begin position="729"/>
        <end position="776"/>
    </location>
</feature>
<keyword evidence="4" id="KW-0165">Cleavage on pair of basic residues</keyword>
<feature type="compositionally biased region" description="Low complexity" evidence="29">
    <location>
        <begin position="796"/>
        <end position="806"/>
    </location>
</feature>
<feature type="binding site" evidence="26">
    <location>
        <position position="440"/>
    </location>
    <ligand>
        <name>Zn(2+)</name>
        <dbReference type="ChEBI" id="CHEBI:29105"/>
        <label>1</label>
    </ligand>
</feature>
<keyword evidence="7 26" id="KW-0479">Metal-binding</keyword>
<keyword evidence="6 24" id="KW-0540">Nuclease</keyword>
<dbReference type="InterPro" id="IPR027521">
    <property type="entry name" value="Usb1"/>
</dbReference>
<dbReference type="FunFam" id="3.40.390.10:FF:000005">
    <property type="entry name" value="Matrix metallopeptidase 16"/>
    <property type="match status" value="1"/>
</dbReference>
<feature type="modified residue" description="Phosphotyrosine; by PKDCC" evidence="27">
    <location>
        <position position="667"/>
    </location>
</feature>
<dbReference type="SUPFAM" id="SSF47090">
    <property type="entry name" value="PGBD-like"/>
    <property type="match status" value="1"/>
</dbReference>
<comment type="cofactor">
    <cofactor evidence="26">
        <name>Zn(2+)</name>
        <dbReference type="ChEBI" id="CHEBI:29105"/>
    </cofactor>
    <text evidence="26">Binds 2 Zn(2+) ions per subunit.</text>
</comment>
<dbReference type="CDD" id="cd04278">
    <property type="entry name" value="ZnMc_MMP"/>
    <property type="match status" value="1"/>
</dbReference>
<keyword evidence="5 30" id="KW-0812">Transmembrane</keyword>
<evidence type="ECO:0000256" key="6">
    <source>
        <dbReference type="ARBA" id="ARBA00022722"/>
    </source>
</evidence>
<feature type="binding site" evidence="26">
    <location>
        <position position="468"/>
    </location>
    <ligand>
        <name>Ca(2+)</name>
        <dbReference type="ChEBI" id="CHEBI:29108"/>
        <label>3</label>
    </ligand>
</feature>
<feature type="active site" description="Proton donor/acceptor" evidence="24">
    <location>
        <position position="120"/>
    </location>
</feature>
<comment type="subcellular location">
    <subcellularLocation>
        <location evidence="1">Membrane</location>
        <topology evidence="1">Single-pass type I membrane protein</topology>
    </subcellularLocation>
    <subcellularLocation>
        <location evidence="24">Nucleus</location>
    </subcellularLocation>
</comment>
<dbReference type="InterPro" id="IPR024079">
    <property type="entry name" value="MetalloPept_cat_dom_sf"/>
</dbReference>
<dbReference type="GO" id="GO:0006508">
    <property type="term" value="P:proteolysis"/>
    <property type="evidence" value="ECO:0007669"/>
    <property type="project" value="UniProtKB-KW"/>
</dbReference>
<dbReference type="GO" id="GO:0008270">
    <property type="term" value="F:zinc ion binding"/>
    <property type="evidence" value="ECO:0007669"/>
    <property type="project" value="InterPro"/>
</dbReference>
<feature type="binding site" evidence="26">
    <location>
        <position position="438"/>
    </location>
    <ligand>
        <name>Zn(2+)</name>
        <dbReference type="ChEBI" id="CHEBI:29105"/>
        <label>1</label>
    </ligand>
</feature>
<evidence type="ECO:0000256" key="1">
    <source>
        <dbReference type="ARBA" id="ARBA00004479"/>
    </source>
</evidence>
<feature type="binding site" evidence="26">
    <location>
        <position position="462"/>
    </location>
    <ligand>
        <name>Ca(2+)</name>
        <dbReference type="ChEBI" id="CHEBI:29108"/>
        <label>2</label>
    </ligand>
</feature>
<dbReference type="SUPFAM" id="SSF55486">
    <property type="entry name" value="Metalloproteases ('zincins'), catalytic domain"/>
    <property type="match status" value="1"/>
</dbReference>
<feature type="binding site" evidence="26">
    <location>
        <position position="453"/>
    </location>
    <ligand>
        <name>Zn(2+)</name>
        <dbReference type="ChEBI" id="CHEBI:29105"/>
        <label>1</label>
    </ligand>
</feature>
<dbReference type="InterPro" id="IPR033739">
    <property type="entry name" value="M10A_MMP"/>
</dbReference>
<dbReference type="InterPro" id="IPR002477">
    <property type="entry name" value="Peptidoglycan-bd-like"/>
</dbReference>
<organism evidence="32 33">
    <name type="scientific">Tupaia chinensis</name>
    <name type="common">Chinese tree shrew</name>
    <name type="synonym">Tupaia belangeri chinensis</name>
    <dbReference type="NCBI Taxonomy" id="246437"/>
    <lineage>
        <taxon>Eukaryota</taxon>
        <taxon>Metazoa</taxon>
        <taxon>Chordata</taxon>
        <taxon>Craniata</taxon>
        <taxon>Vertebrata</taxon>
        <taxon>Euteleostomi</taxon>
        <taxon>Mammalia</taxon>
        <taxon>Eutheria</taxon>
        <taxon>Euarchontoglires</taxon>
        <taxon>Scandentia</taxon>
        <taxon>Tupaiidae</taxon>
        <taxon>Tupaia</taxon>
    </lineage>
</organism>
<feature type="binding site" evidence="26">
    <location>
        <position position="509"/>
    </location>
    <ligand>
        <name>Zn(2+)</name>
        <dbReference type="ChEBI" id="CHEBI:29105"/>
        <label>2</label>
        <note>catalytic</note>
    </ligand>
</feature>
<feature type="binding site" evidence="26">
    <location>
        <position position="495"/>
    </location>
    <ligand>
        <name>Zn(2+)</name>
        <dbReference type="ChEBI" id="CHEBI:29105"/>
        <label>2</label>
        <note>catalytic</note>
    </ligand>
</feature>
<evidence type="ECO:0000256" key="26">
    <source>
        <dbReference type="PIRSR" id="PIRSR621190-2"/>
    </source>
</evidence>
<dbReference type="GO" id="GO:0030574">
    <property type="term" value="P:collagen catabolic process"/>
    <property type="evidence" value="ECO:0007669"/>
    <property type="project" value="TreeGrafter"/>
</dbReference>
<dbReference type="SMART" id="SM00120">
    <property type="entry name" value="HX"/>
    <property type="match status" value="4"/>
</dbReference>
<feature type="binding site" evidence="26">
    <location>
        <position position="648"/>
    </location>
    <ligand>
        <name>Ca(2+)</name>
        <dbReference type="ChEBI" id="CHEBI:29108"/>
        <label>5</label>
    </ligand>
</feature>
<keyword evidence="10 24" id="KW-0378">Hydrolase</keyword>
<dbReference type="InterPro" id="IPR021158">
    <property type="entry name" value="Pept_M10A_Zn_BS"/>
</dbReference>
<evidence type="ECO:0000313" key="33">
    <source>
        <dbReference type="Proteomes" id="UP000011518"/>
    </source>
</evidence>
<accession>L9KU30</accession>
<evidence type="ECO:0000256" key="16">
    <source>
        <dbReference type="ARBA" id="ARBA00023145"/>
    </source>
</evidence>
<sequence>MSAAPLVGYSCSGSEDETEAGTRTRPEAGGRRGGQSPPCGQRFPVPDSVLNMFPSTEEGPEDDSAKHGGRVRTFPHERGNWATHVYIPYEAEEEFLDLLDALLSHAQTYIPRLVRMEAFHLSLSQSVVLRHHWILPFVQALKDRMASCQGFFFTANQVKIYTNQEKTRTFVGLEVTSGHAQFLHLVSEVDRVMEEFDLTTFYQDPSFHVSLAWCVGDARLQLEGQCLQELQDIVDGFEDSEMLLRMHADQVRCKSGNKFFFMPLKAENAEPGKALACSQRLSELDYGNWLRLYGYLPQPSRHMSTMRSAQILASALAEMQRFYGIPVTGVLDEETKAWMKRPRCGVPDQFGVRVKANLRRRKRYALTGRKWTNHHLTFSIQNYTEKLGWYHSLEAVRRAFRVWEQATPLAFQEVPYEDIRLRRQKEADIMVLFASGFHGDSSPFDGTGGFLAHAYFPGPGLGGDTHFDADEPWTFSSTDLHGNSLFLVAVHELGHALGLEHSSNPSAIMAPFYQWMDIDNFQLPEDDLRGIQQLYGATAHYGCHSSQLASWGGALGGKCAEVLTEVPQGLWGCGSEVCYVQPRATERPDQYGPNICDGDFDTVAMLRGEMFVFKGRWFWRVRHNRVLDNYPMPIGHFWRGLPSDISAAYERQDGRFVFFKANLEPGYPQPLTSYGLGIPYDRIDTAIWWEPTGHTFFFQEDRYWRFNEETQRGDPGYPKPISVWQGIPASPKGAFLSNDAAYTYFYKGTKYWKFDNERLRMEPGYPKSILRDFMGCQEHVESGPRWPDVARPPFNPDGGAEPGADGDSAEGDVGGGREEDFDAGADKDEDGGTRVVVQMEEVARTVNVVMVLVPLLLLLCVLGLAYALVQMQRKGAPRVLLYCKRSLQEWV</sequence>
<dbReference type="SMART" id="SM00235">
    <property type="entry name" value="ZnMc"/>
    <property type="match status" value="1"/>
</dbReference>
<comment type="similarity">
    <text evidence="24">Belongs to the 2H phosphoesterase superfamily. USB1 family.</text>
</comment>
<keyword evidence="14" id="KW-0482">Metalloprotease</keyword>
<evidence type="ECO:0000256" key="9">
    <source>
        <dbReference type="ARBA" id="ARBA00022737"/>
    </source>
</evidence>
<keyword evidence="16" id="KW-0865">Zymogen</keyword>
<feature type="binding site" description="in inhibited form" evidence="26">
    <location>
        <position position="344"/>
    </location>
    <ligand>
        <name>Zn(2+)</name>
        <dbReference type="ChEBI" id="CHEBI:29105"/>
        <label>2</label>
        <note>catalytic</note>
    </ligand>
</feature>
<feature type="domain" description="Peptidase metallopeptidase" evidence="31">
    <location>
        <begin position="367"/>
        <end position="537"/>
    </location>
</feature>
<keyword evidence="11 26" id="KW-0862">Zinc</keyword>
<protein>
    <recommendedName>
        <fullName evidence="24">U6 snRNA phosphodiesterase</fullName>
        <ecNumber evidence="24">3.1.4.-</ecNumber>
    </recommendedName>
</protein>
<evidence type="ECO:0000256" key="4">
    <source>
        <dbReference type="ARBA" id="ARBA00022685"/>
    </source>
</evidence>
<dbReference type="Pfam" id="PF00045">
    <property type="entry name" value="Hemopexin"/>
    <property type="match status" value="3"/>
</dbReference>
<evidence type="ECO:0000256" key="29">
    <source>
        <dbReference type="SAM" id="MobiDB-lite"/>
    </source>
</evidence>
<evidence type="ECO:0000256" key="14">
    <source>
        <dbReference type="ARBA" id="ARBA00023049"/>
    </source>
</evidence>
<dbReference type="Pfam" id="PF11857">
    <property type="entry name" value="DUF3377"/>
    <property type="match status" value="1"/>
</dbReference>
<comment type="catalytic activity">
    <reaction evidence="21">
        <text>a 3'-end uridylyl-adenosine-RNA = a 3'-end 2',3'-cyclophospho-uridine-RNA + adenosine</text>
        <dbReference type="Rhea" id="RHEA:67896"/>
        <dbReference type="Rhea" id="RHEA-COMP:17385"/>
        <dbReference type="Rhea" id="RHEA-COMP:17386"/>
        <dbReference type="ChEBI" id="CHEBI:16335"/>
        <dbReference type="ChEBI" id="CHEBI:85644"/>
        <dbReference type="ChEBI" id="CHEBI:176518"/>
    </reaction>
    <physiologicalReaction direction="left-to-right" evidence="21">
        <dbReference type="Rhea" id="RHEA:67897"/>
    </physiologicalReaction>
</comment>
<dbReference type="GO" id="GO:0004222">
    <property type="term" value="F:metalloendopeptidase activity"/>
    <property type="evidence" value="ECO:0007669"/>
    <property type="project" value="InterPro"/>
</dbReference>
<keyword evidence="19 24" id="KW-0539">Nucleus</keyword>
<dbReference type="InterPro" id="IPR018486">
    <property type="entry name" value="Hemopexin_CS"/>
</dbReference>
<evidence type="ECO:0000256" key="27">
    <source>
        <dbReference type="PIRSR" id="PIRSR621190-4"/>
    </source>
</evidence>
<dbReference type="PROSITE" id="PS00024">
    <property type="entry name" value="HEMOPEXIN"/>
    <property type="match status" value="1"/>
</dbReference>
<dbReference type="InterPro" id="IPR021805">
    <property type="entry name" value="Pept_M10A_metallopeptidase_C"/>
</dbReference>
<feature type="binding site" evidence="26">
    <location>
        <position position="428"/>
    </location>
    <ligand>
        <name>Ca(2+)</name>
        <dbReference type="ChEBI" id="CHEBI:29108"/>
        <label>2</label>
    </ligand>
</feature>
<feature type="active site" evidence="25">
    <location>
        <position position="492"/>
    </location>
</feature>
<feature type="binding site" evidence="26">
    <location>
        <position position="464"/>
    </location>
    <ligand>
        <name>Ca(2+)</name>
        <dbReference type="ChEBI" id="CHEBI:29108"/>
        <label>2</label>
    </ligand>
</feature>
<comment type="catalytic activity">
    <reaction evidence="20">
        <text>a 3'-end uridylyl-uridine-RNA = a 3'-end 2',3'-cyclophospho-uridine-RNA + uridine</text>
        <dbReference type="Rhea" id="RHEA:46052"/>
        <dbReference type="Rhea" id="RHEA-COMP:17384"/>
        <dbReference type="Rhea" id="RHEA-COMP:17385"/>
        <dbReference type="ChEBI" id="CHEBI:16704"/>
        <dbReference type="ChEBI" id="CHEBI:85643"/>
        <dbReference type="ChEBI" id="CHEBI:85644"/>
    </reaction>
    <physiologicalReaction direction="left-to-right" evidence="20">
        <dbReference type="Rhea" id="RHEA:46053"/>
    </physiologicalReaction>
</comment>
<dbReference type="GO" id="GO:1990838">
    <property type="term" value="F:poly(U)-specific exoribonuclease activity, producing 3' uridine cyclic phosphate ends"/>
    <property type="evidence" value="ECO:0007669"/>
    <property type="project" value="UniProtKB-UniRule"/>
</dbReference>
<feature type="compositionally biased region" description="Basic and acidic residues" evidence="29">
    <location>
        <begin position="20"/>
        <end position="30"/>
    </location>
</feature>
<dbReference type="eggNOG" id="KOG1565">
    <property type="taxonomic scope" value="Eukaryota"/>
</dbReference>
<evidence type="ECO:0000256" key="25">
    <source>
        <dbReference type="PIRSR" id="PIRSR621190-1"/>
    </source>
</evidence>
<dbReference type="Gene3D" id="2.110.10.10">
    <property type="entry name" value="Hemopexin-like domain"/>
    <property type="match status" value="1"/>
</dbReference>